<accession>A0A345ZSM8</accession>
<reference evidence="5 6" key="1">
    <citation type="submission" date="2018-07" db="EMBL/GenBank/DDBJ databases">
        <authorList>
            <person name="Quirk P.G."/>
            <person name="Krulwich T.A."/>
        </authorList>
    </citation>
    <scope>NUCLEOTIDE SEQUENCE [LARGE SCALE GENOMIC DNA]</scope>
    <source>
        <strain evidence="5 6">CC-BB4</strain>
    </source>
</reference>
<dbReference type="InterPro" id="IPR008920">
    <property type="entry name" value="TF_FadR/GntR_C"/>
</dbReference>
<keyword evidence="2" id="KW-0238">DNA-binding</keyword>
<evidence type="ECO:0000313" key="6">
    <source>
        <dbReference type="Proteomes" id="UP000254889"/>
    </source>
</evidence>
<dbReference type="Pfam" id="PF07729">
    <property type="entry name" value="FCD"/>
    <property type="match status" value="1"/>
</dbReference>
<feature type="domain" description="HTH gntR-type" evidence="4">
    <location>
        <begin position="12"/>
        <end position="78"/>
    </location>
</feature>
<dbReference type="PANTHER" id="PTHR43537:SF5">
    <property type="entry name" value="UXU OPERON TRANSCRIPTIONAL REGULATOR"/>
    <property type="match status" value="1"/>
</dbReference>
<evidence type="ECO:0000256" key="3">
    <source>
        <dbReference type="ARBA" id="ARBA00023163"/>
    </source>
</evidence>
<dbReference type="InterPro" id="IPR011711">
    <property type="entry name" value="GntR_C"/>
</dbReference>
<dbReference type="Gene3D" id="1.10.10.10">
    <property type="entry name" value="Winged helix-like DNA-binding domain superfamily/Winged helix DNA-binding domain"/>
    <property type="match status" value="1"/>
</dbReference>
<dbReference type="SUPFAM" id="SSF48008">
    <property type="entry name" value="GntR ligand-binding domain-like"/>
    <property type="match status" value="1"/>
</dbReference>
<evidence type="ECO:0000313" key="5">
    <source>
        <dbReference type="EMBL" id="AXK79925.1"/>
    </source>
</evidence>
<dbReference type="KEGG" id="ptaw:DW352_04960"/>
<dbReference type="EMBL" id="CP031417">
    <property type="protein sequence ID" value="AXK79925.1"/>
    <property type="molecule type" value="Genomic_DNA"/>
</dbReference>
<evidence type="ECO:0000256" key="2">
    <source>
        <dbReference type="ARBA" id="ARBA00023125"/>
    </source>
</evidence>
<dbReference type="AlphaFoldDB" id="A0A345ZSM8"/>
<dbReference type="OrthoDB" id="9810548at2"/>
<keyword evidence="3" id="KW-0804">Transcription</keyword>
<dbReference type="GO" id="GO:0003677">
    <property type="term" value="F:DNA binding"/>
    <property type="evidence" value="ECO:0007669"/>
    <property type="project" value="UniProtKB-KW"/>
</dbReference>
<dbReference type="CDD" id="cd07377">
    <property type="entry name" value="WHTH_GntR"/>
    <property type="match status" value="1"/>
</dbReference>
<dbReference type="PANTHER" id="PTHR43537">
    <property type="entry name" value="TRANSCRIPTIONAL REGULATOR, GNTR FAMILY"/>
    <property type="match status" value="1"/>
</dbReference>
<dbReference type="Proteomes" id="UP000254889">
    <property type="component" value="Chromosome"/>
</dbReference>
<protein>
    <submittedName>
        <fullName evidence="5">GntR family transcriptional regulator</fullName>
    </submittedName>
</protein>
<dbReference type="Gene3D" id="1.20.120.530">
    <property type="entry name" value="GntR ligand-binding domain-like"/>
    <property type="match status" value="1"/>
</dbReference>
<dbReference type="RefSeq" id="WP_115689079.1">
    <property type="nucleotide sequence ID" value="NZ_CP031417.1"/>
</dbReference>
<dbReference type="InterPro" id="IPR000524">
    <property type="entry name" value="Tscrpt_reg_HTH_GntR"/>
</dbReference>
<evidence type="ECO:0000259" key="4">
    <source>
        <dbReference type="PROSITE" id="PS50949"/>
    </source>
</evidence>
<dbReference type="PRINTS" id="PR00035">
    <property type="entry name" value="HTHGNTR"/>
</dbReference>
<keyword evidence="6" id="KW-1185">Reference proteome</keyword>
<dbReference type="SUPFAM" id="SSF46785">
    <property type="entry name" value="Winged helix' DNA-binding domain"/>
    <property type="match status" value="1"/>
</dbReference>
<dbReference type="SMART" id="SM00895">
    <property type="entry name" value="FCD"/>
    <property type="match status" value="1"/>
</dbReference>
<organism evidence="5 6">
    <name type="scientific">Pseudolabrys taiwanensis</name>
    <dbReference type="NCBI Taxonomy" id="331696"/>
    <lineage>
        <taxon>Bacteria</taxon>
        <taxon>Pseudomonadati</taxon>
        <taxon>Pseudomonadota</taxon>
        <taxon>Alphaproteobacteria</taxon>
        <taxon>Hyphomicrobiales</taxon>
        <taxon>Xanthobacteraceae</taxon>
        <taxon>Pseudolabrys</taxon>
    </lineage>
</organism>
<name>A0A345ZSM8_9HYPH</name>
<dbReference type="Pfam" id="PF00392">
    <property type="entry name" value="GntR"/>
    <property type="match status" value="1"/>
</dbReference>
<proteinExistence type="predicted"/>
<dbReference type="GO" id="GO:0003700">
    <property type="term" value="F:DNA-binding transcription factor activity"/>
    <property type="evidence" value="ECO:0007669"/>
    <property type="project" value="InterPro"/>
</dbReference>
<sequence>MSAAAPDLQRAPSLAEQIYQRLRFQARAGAFEPGERLVESNLATQLAVSRSPVREALSRLTADGLLEMRSGGFYVAMPTPRDMAEIFEMRRLLEPTAARQVAREKSAELVVELTAAFDRTRAANEGGDFATFTDANYSFRALWVARVANRRLRETILRFDDQAGFVRRTTLIRADARIEVIALLQDFITAFKTGDEDIATKATNAFIDGAERHYRDVAHSFS</sequence>
<dbReference type="InterPro" id="IPR036390">
    <property type="entry name" value="WH_DNA-bd_sf"/>
</dbReference>
<dbReference type="InterPro" id="IPR036388">
    <property type="entry name" value="WH-like_DNA-bd_sf"/>
</dbReference>
<gene>
    <name evidence="5" type="ORF">DW352_04960</name>
</gene>
<keyword evidence="1" id="KW-0805">Transcription regulation</keyword>
<dbReference type="SMART" id="SM00345">
    <property type="entry name" value="HTH_GNTR"/>
    <property type="match status" value="1"/>
</dbReference>
<evidence type="ECO:0000256" key="1">
    <source>
        <dbReference type="ARBA" id="ARBA00023015"/>
    </source>
</evidence>
<dbReference type="PROSITE" id="PS50949">
    <property type="entry name" value="HTH_GNTR"/>
    <property type="match status" value="1"/>
</dbReference>